<evidence type="ECO:0000259" key="3">
    <source>
        <dbReference type="PROSITE" id="PS50894"/>
    </source>
</evidence>
<proteinExistence type="predicted"/>
<dbReference type="AlphaFoldDB" id="A0A098G8T3"/>
<accession>A0A098G8T3</accession>
<dbReference type="Gene3D" id="1.20.120.160">
    <property type="entry name" value="HPT domain"/>
    <property type="match status" value="1"/>
</dbReference>
<evidence type="ECO:0000313" key="4">
    <source>
        <dbReference type="EMBL" id="CEG58376.1"/>
    </source>
</evidence>
<dbReference type="STRING" id="1212491.LFA_3027"/>
<dbReference type="EMBL" id="LN614827">
    <property type="protein sequence ID" value="CEG58376.1"/>
    <property type="molecule type" value="Genomic_DNA"/>
</dbReference>
<dbReference type="KEGG" id="lfa:LFA_3027"/>
<dbReference type="OrthoDB" id="5634458at2"/>
<dbReference type="GO" id="GO:0004672">
    <property type="term" value="F:protein kinase activity"/>
    <property type="evidence" value="ECO:0007669"/>
    <property type="project" value="UniProtKB-ARBA"/>
</dbReference>
<dbReference type="HOGENOM" id="CLU_136136_0_0_6"/>
<evidence type="ECO:0000256" key="1">
    <source>
        <dbReference type="ARBA" id="ARBA00023012"/>
    </source>
</evidence>
<dbReference type="Proteomes" id="UP000032430">
    <property type="component" value="Chromosome I"/>
</dbReference>
<organism evidence="4 5">
    <name type="scientific">Legionella fallonii LLAP-10</name>
    <dbReference type="NCBI Taxonomy" id="1212491"/>
    <lineage>
        <taxon>Bacteria</taxon>
        <taxon>Pseudomonadati</taxon>
        <taxon>Pseudomonadota</taxon>
        <taxon>Gammaproteobacteria</taxon>
        <taxon>Legionellales</taxon>
        <taxon>Legionellaceae</taxon>
        <taxon>Legionella</taxon>
    </lineage>
</organism>
<dbReference type="InterPro" id="IPR036641">
    <property type="entry name" value="HPT_dom_sf"/>
</dbReference>
<protein>
    <recommendedName>
        <fullName evidence="3">HPt domain-containing protein</fullName>
    </recommendedName>
</protein>
<feature type="modified residue" description="Phosphohistidine" evidence="2">
    <location>
        <position position="88"/>
    </location>
</feature>
<gene>
    <name evidence="4" type="ORF">LFA_3027</name>
</gene>
<dbReference type="Pfam" id="PF01627">
    <property type="entry name" value="Hpt"/>
    <property type="match status" value="1"/>
</dbReference>
<name>A0A098G8T3_9GAMM</name>
<reference evidence="5" key="1">
    <citation type="submission" date="2014-09" db="EMBL/GenBank/DDBJ databases">
        <authorList>
            <person name="Gomez-Valero L."/>
        </authorList>
    </citation>
    <scope>NUCLEOTIDE SEQUENCE [LARGE SCALE GENOMIC DNA]</scope>
    <source>
        <strain evidence="5">ATCC700992</strain>
    </source>
</reference>
<sequence>MTNSSTPNPSKNAQIFVPEEDLPANEEDLFKLSSFLILDTSEAIKFTLTEDMLAETLTLMLDSLSDEVTKMKQFHAQGDWEKTQAMAHKIKGGCVYVGTIRMKMACQYFERYWKAGHTDLLEKLYQQVLDTIEESIILIEKWRNNKQNS</sequence>
<dbReference type="RefSeq" id="WP_052673976.1">
    <property type="nucleotide sequence ID" value="NZ_LN614827.1"/>
</dbReference>
<dbReference type="GO" id="GO:0000160">
    <property type="term" value="P:phosphorelay signal transduction system"/>
    <property type="evidence" value="ECO:0007669"/>
    <property type="project" value="UniProtKB-KW"/>
</dbReference>
<evidence type="ECO:0000313" key="5">
    <source>
        <dbReference type="Proteomes" id="UP000032430"/>
    </source>
</evidence>
<dbReference type="PROSITE" id="PS50894">
    <property type="entry name" value="HPT"/>
    <property type="match status" value="1"/>
</dbReference>
<keyword evidence="1" id="KW-0902">Two-component regulatory system</keyword>
<dbReference type="InterPro" id="IPR008207">
    <property type="entry name" value="Sig_transdc_His_kin_Hpt_dom"/>
</dbReference>
<keyword evidence="2" id="KW-0597">Phosphoprotein</keyword>
<evidence type="ECO:0000256" key="2">
    <source>
        <dbReference type="PROSITE-ProRule" id="PRU00110"/>
    </source>
</evidence>
<dbReference type="CDD" id="cd00088">
    <property type="entry name" value="HPT"/>
    <property type="match status" value="1"/>
</dbReference>
<keyword evidence="5" id="KW-1185">Reference proteome</keyword>
<feature type="domain" description="HPt" evidence="3">
    <location>
        <begin position="49"/>
        <end position="146"/>
    </location>
</feature>
<dbReference type="SUPFAM" id="SSF47226">
    <property type="entry name" value="Histidine-containing phosphotransfer domain, HPT domain"/>
    <property type="match status" value="1"/>
</dbReference>